<evidence type="ECO:0000313" key="1">
    <source>
        <dbReference type="EMBL" id="OGM77222.1"/>
    </source>
</evidence>
<dbReference type="AlphaFoldDB" id="A0A1F8CLR8"/>
<dbReference type="EMBL" id="MGHS01000003">
    <property type="protein sequence ID" value="OGM77222.1"/>
    <property type="molecule type" value="Genomic_DNA"/>
</dbReference>
<comment type="caution">
    <text evidence="1">The sequence shown here is derived from an EMBL/GenBank/DDBJ whole genome shotgun (WGS) entry which is preliminary data.</text>
</comment>
<proteinExistence type="predicted"/>
<sequence length="198" mass="22528">MKKLIWLTTIIILFLVFVVPGVFALPIDMIPANDQPGYSVNEKLSLYGKRIISQKFISQEDNLSAIGISLGNPNLKNKKQITLSIYDVGDNLMRTSVINGQNLEDGDFVKFVFPQIPDSKNKDYRFTIVTPEAGAEEVIYIYHTQSILSWMEWAKFTDGIEKEVEGGLPFVAFHTPKSKLEVIRTVYSRFLPSYFQKP</sequence>
<reference evidence="1 2" key="1">
    <citation type="journal article" date="2016" name="Nat. Commun.">
        <title>Thousands of microbial genomes shed light on interconnected biogeochemical processes in an aquifer system.</title>
        <authorList>
            <person name="Anantharaman K."/>
            <person name="Brown C.T."/>
            <person name="Hug L.A."/>
            <person name="Sharon I."/>
            <person name="Castelle C.J."/>
            <person name="Probst A.J."/>
            <person name="Thomas B.C."/>
            <person name="Singh A."/>
            <person name="Wilkins M.J."/>
            <person name="Karaoz U."/>
            <person name="Brodie E.L."/>
            <person name="Williams K.H."/>
            <person name="Hubbard S.S."/>
            <person name="Banfield J.F."/>
        </authorList>
    </citation>
    <scope>NUCLEOTIDE SEQUENCE [LARGE SCALE GENOMIC DNA]</scope>
</reference>
<evidence type="ECO:0000313" key="2">
    <source>
        <dbReference type="Proteomes" id="UP000177855"/>
    </source>
</evidence>
<dbReference type="Proteomes" id="UP000177855">
    <property type="component" value="Unassembled WGS sequence"/>
</dbReference>
<protein>
    <submittedName>
        <fullName evidence="1">Uncharacterized protein</fullName>
    </submittedName>
</protein>
<organism evidence="1 2">
    <name type="scientific">Candidatus Woesebacteria bacterium RIFOXYA1_FULL_40_18</name>
    <dbReference type="NCBI Taxonomy" id="1802532"/>
    <lineage>
        <taxon>Bacteria</taxon>
        <taxon>Candidatus Woeseibacteriota</taxon>
    </lineage>
</organism>
<gene>
    <name evidence="1" type="ORF">A2210_02565</name>
</gene>
<name>A0A1F8CLR8_9BACT</name>
<accession>A0A1F8CLR8</accession>